<evidence type="ECO:0000256" key="3">
    <source>
        <dbReference type="PROSITE-ProRule" id="PRU00464"/>
    </source>
</evidence>
<evidence type="ECO:0000259" key="4">
    <source>
        <dbReference type="PROSITE" id="PS51084"/>
    </source>
</evidence>
<dbReference type="RefSeq" id="WP_053936701.1">
    <property type="nucleotide sequence ID" value="NZ_LAQT01000003.1"/>
</dbReference>
<dbReference type="AlphaFoldDB" id="A0A0N0GPN5"/>
<feature type="domain" description="HIT" evidence="4">
    <location>
        <begin position="5"/>
        <end position="112"/>
    </location>
</feature>
<feature type="short sequence motif" description="Histidine triad motif" evidence="2 3">
    <location>
        <begin position="97"/>
        <end position="101"/>
    </location>
</feature>
<proteinExistence type="predicted"/>
<dbReference type="PROSITE" id="PS51084">
    <property type="entry name" value="HIT_2"/>
    <property type="match status" value="1"/>
</dbReference>
<gene>
    <name evidence="5" type="ORF">WG78_05025</name>
</gene>
<dbReference type="InterPro" id="IPR011146">
    <property type="entry name" value="HIT-like"/>
</dbReference>
<protein>
    <submittedName>
        <fullName evidence="5">HIT-like protein</fullName>
        <ecNumber evidence="5">3.-.-.-</ecNumber>
    </submittedName>
</protein>
<dbReference type="Pfam" id="PF11969">
    <property type="entry name" value="DcpS_C"/>
    <property type="match status" value="1"/>
</dbReference>
<name>A0A0N0GPN5_9NEIS</name>
<accession>A0A0N0GPN5</accession>
<dbReference type="InterPro" id="IPR001310">
    <property type="entry name" value="Histidine_triad_HIT"/>
</dbReference>
<evidence type="ECO:0000313" key="6">
    <source>
        <dbReference type="Proteomes" id="UP000037939"/>
    </source>
</evidence>
<dbReference type="PRINTS" id="PR00332">
    <property type="entry name" value="HISTRIAD"/>
</dbReference>
<keyword evidence="6" id="KW-1185">Reference proteome</keyword>
<dbReference type="GO" id="GO:0016787">
    <property type="term" value="F:hydrolase activity"/>
    <property type="evidence" value="ECO:0007669"/>
    <property type="project" value="UniProtKB-KW"/>
</dbReference>
<dbReference type="PANTHER" id="PTHR23089">
    <property type="entry name" value="HISTIDINE TRIAD HIT PROTEIN"/>
    <property type="match status" value="1"/>
</dbReference>
<dbReference type="OrthoDB" id="9784774at2"/>
<keyword evidence="5" id="KW-0378">Hydrolase</keyword>
<organism evidence="5 6">
    <name type="scientific">Amantichitinum ursilacus</name>
    <dbReference type="NCBI Taxonomy" id="857265"/>
    <lineage>
        <taxon>Bacteria</taxon>
        <taxon>Pseudomonadati</taxon>
        <taxon>Pseudomonadota</taxon>
        <taxon>Betaproteobacteria</taxon>
        <taxon>Neisseriales</taxon>
        <taxon>Chitinibacteraceae</taxon>
        <taxon>Amantichitinum</taxon>
    </lineage>
</organism>
<dbReference type="PATRIC" id="fig|857265.3.peg.1029"/>
<comment type="caution">
    <text evidence="5">The sequence shown here is derived from an EMBL/GenBank/DDBJ whole genome shotgun (WGS) entry which is preliminary data.</text>
</comment>
<dbReference type="EC" id="3.-.-.-" evidence="5"/>
<sequence length="118" mass="12847">MSDCLFCKLANGEIPTQKLYEDEHMVAFNDIHPVADVHFLIVPKLHLDSLAHTDASHEALLGKMLLQAPKLAAQQGLKDGFRTVINTGKGGGQTFFHLHIHVFGGAGLNPHIAEVTTQ</sequence>
<dbReference type="STRING" id="857265.WG78_05025"/>
<dbReference type="CDD" id="cd01276">
    <property type="entry name" value="PKCI_related"/>
    <property type="match status" value="1"/>
</dbReference>
<feature type="active site" description="Tele-AMP-histidine intermediate" evidence="1">
    <location>
        <position position="99"/>
    </location>
</feature>
<dbReference type="Gene3D" id="3.30.428.10">
    <property type="entry name" value="HIT-like"/>
    <property type="match status" value="1"/>
</dbReference>
<reference evidence="5 6" key="1">
    <citation type="submission" date="2015-07" db="EMBL/GenBank/DDBJ databases">
        <title>Draft genome sequence of the Amantichitinum ursilacus IGB-41, a new chitin-degrading bacterium.</title>
        <authorList>
            <person name="Kirstahler P."/>
            <person name="Guenther M."/>
            <person name="Grumaz C."/>
            <person name="Rupp S."/>
            <person name="Zibek S."/>
            <person name="Sohn K."/>
        </authorList>
    </citation>
    <scope>NUCLEOTIDE SEQUENCE [LARGE SCALE GENOMIC DNA]</scope>
    <source>
        <strain evidence="5 6">IGB-41</strain>
    </source>
</reference>
<evidence type="ECO:0000313" key="5">
    <source>
        <dbReference type="EMBL" id="KPC53984.1"/>
    </source>
</evidence>
<dbReference type="SUPFAM" id="SSF54197">
    <property type="entry name" value="HIT-like"/>
    <property type="match status" value="1"/>
</dbReference>
<dbReference type="Proteomes" id="UP000037939">
    <property type="component" value="Unassembled WGS sequence"/>
</dbReference>
<dbReference type="EMBL" id="LAQT01000003">
    <property type="protein sequence ID" value="KPC53984.1"/>
    <property type="molecule type" value="Genomic_DNA"/>
</dbReference>
<evidence type="ECO:0000256" key="2">
    <source>
        <dbReference type="PIRSR" id="PIRSR601310-3"/>
    </source>
</evidence>
<evidence type="ECO:0000256" key="1">
    <source>
        <dbReference type="PIRSR" id="PIRSR601310-1"/>
    </source>
</evidence>
<dbReference type="InterPro" id="IPR036265">
    <property type="entry name" value="HIT-like_sf"/>
</dbReference>